<evidence type="ECO:0000313" key="3">
    <source>
        <dbReference type="Proteomes" id="UP001345691"/>
    </source>
</evidence>
<evidence type="ECO:0000313" key="2">
    <source>
        <dbReference type="EMBL" id="KAK5055816.1"/>
    </source>
</evidence>
<gene>
    <name evidence="2" type="ORF">LTR69_008191</name>
</gene>
<accession>A0ABR0J4F3</accession>
<dbReference type="Proteomes" id="UP001345691">
    <property type="component" value="Unassembled WGS sequence"/>
</dbReference>
<name>A0ABR0J4F3_9EURO</name>
<feature type="compositionally biased region" description="Basic and acidic residues" evidence="1">
    <location>
        <begin position="1"/>
        <end position="11"/>
    </location>
</feature>
<organism evidence="2 3">
    <name type="scientific">Exophiala sideris</name>
    <dbReference type="NCBI Taxonomy" id="1016849"/>
    <lineage>
        <taxon>Eukaryota</taxon>
        <taxon>Fungi</taxon>
        <taxon>Dikarya</taxon>
        <taxon>Ascomycota</taxon>
        <taxon>Pezizomycotina</taxon>
        <taxon>Eurotiomycetes</taxon>
        <taxon>Chaetothyriomycetidae</taxon>
        <taxon>Chaetothyriales</taxon>
        <taxon>Herpotrichiellaceae</taxon>
        <taxon>Exophiala</taxon>
    </lineage>
</organism>
<evidence type="ECO:0000256" key="1">
    <source>
        <dbReference type="SAM" id="MobiDB-lite"/>
    </source>
</evidence>
<feature type="compositionally biased region" description="Basic and acidic residues" evidence="1">
    <location>
        <begin position="130"/>
        <end position="143"/>
    </location>
</feature>
<proteinExistence type="predicted"/>
<dbReference type="EMBL" id="JAVRRF010000019">
    <property type="protein sequence ID" value="KAK5055816.1"/>
    <property type="molecule type" value="Genomic_DNA"/>
</dbReference>
<feature type="compositionally biased region" description="Polar residues" evidence="1">
    <location>
        <begin position="25"/>
        <end position="35"/>
    </location>
</feature>
<comment type="caution">
    <text evidence="2">The sequence shown here is derived from an EMBL/GenBank/DDBJ whole genome shotgun (WGS) entry which is preliminary data.</text>
</comment>
<keyword evidence="3" id="KW-1185">Reference proteome</keyword>
<feature type="region of interest" description="Disordered" evidence="1">
    <location>
        <begin position="1"/>
        <end position="155"/>
    </location>
</feature>
<sequence length="155" mass="17160">MTIFDKLKVTKSDGMSGIGADQGALQDSESPSLNPTKAGEPEPNQDLGVNGDDLDRAPNSFGGPSYGRVSKTEKHKSEFLNNLDPRIGYDDDETRKEAEQRYEAKYGKPEDAPDAHMRGTEMAGIGPDQRALRADPEFRRKEQQMLQADPSEKEF</sequence>
<reference evidence="2 3" key="1">
    <citation type="submission" date="2023-08" db="EMBL/GenBank/DDBJ databases">
        <title>Black Yeasts Isolated from many extreme environments.</title>
        <authorList>
            <person name="Coleine C."/>
            <person name="Stajich J.E."/>
            <person name="Selbmann L."/>
        </authorList>
    </citation>
    <scope>NUCLEOTIDE SEQUENCE [LARGE SCALE GENOMIC DNA]</scope>
    <source>
        <strain evidence="2 3">CCFEE 6328</strain>
    </source>
</reference>
<feature type="compositionally biased region" description="Basic and acidic residues" evidence="1">
    <location>
        <begin position="87"/>
        <end position="119"/>
    </location>
</feature>
<protein>
    <submittedName>
        <fullName evidence="2">Uncharacterized protein</fullName>
    </submittedName>
</protein>